<gene>
    <name evidence="1" type="primary">Acey_s0096.g2897</name>
    <name evidence="1" type="ORF">Y032_0096g2897</name>
</gene>
<name>A0A016TK29_9BILA</name>
<evidence type="ECO:0000313" key="1">
    <source>
        <dbReference type="EMBL" id="EYC03007.1"/>
    </source>
</evidence>
<protein>
    <submittedName>
        <fullName evidence="1">Uncharacterized protein</fullName>
    </submittedName>
</protein>
<evidence type="ECO:0000313" key="2">
    <source>
        <dbReference type="Proteomes" id="UP000024635"/>
    </source>
</evidence>
<dbReference type="OrthoDB" id="5906996at2759"/>
<accession>A0A016TK29</accession>
<organism evidence="1 2">
    <name type="scientific">Ancylostoma ceylanicum</name>
    <dbReference type="NCBI Taxonomy" id="53326"/>
    <lineage>
        <taxon>Eukaryota</taxon>
        <taxon>Metazoa</taxon>
        <taxon>Ecdysozoa</taxon>
        <taxon>Nematoda</taxon>
        <taxon>Chromadorea</taxon>
        <taxon>Rhabditida</taxon>
        <taxon>Rhabditina</taxon>
        <taxon>Rhabditomorpha</taxon>
        <taxon>Strongyloidea</taxon>
        <taxon>Ancylostomatidae</taxon>
        <taxon>Ancylostomatinae</taxon>
        <taxon>Ancylostoma</taxon>
    </lineage>
</organism>
<sequence length="161" mass="17420">MLARRRSEFSRKRIKGNFEAHSTSPKTMSFLHIVLAFFLAFTQRSLASYEHGHGFGAIPIGVVQQPVMAAPVVHAHVVPAAPVVHAHVMPAPVVQPVVAAPPPVIAAPAPVPVPVPVPYVHEHHHHAPVEIHNRVGAYHKEAGHLSKTSMFTPFKAKKVTA</sequence>
<dbReference type="EMBL" id="JARK01001432">
    <property type="protein sequence ID" value="EYC03007.1"/>
    <property type="molecule type" value="Genomic_DNA"/>
</dbReference>
<dbReference type="Proteomes" id="UP000024635">
    <property type="component" value="Unassembled WGS sequence"/>
</dbReference>
<keyword evidence="2" id="KW-1185">Reference proteome</keyword>
<comment type="caution">
    <text evidence="1">The sequence shown here is derived from an EMBL/GenBank/DDBJ whole genome shotgun (WGS) entry which is preliminary data.</text>
</comment>
<reference evidence="2" key="1">
    <citation type="journal article" date="2015" name="Nat. Genet.">
        <title>The genome and transcriptome of the zoonotic hookworm Ancylostoma ceylanicum identify infection-specific gene families.</title>
        <authorList>
            <person name="Schwarz E.M."/>
            <person name="Hu Y."/>
            <person name="Antoshechkin I."/>
            <person name="Miller M.M."/>
            <person name="Sternberg P.W."/>
            <person name="Aroian R.V."/>
        </authorList>
    </citation>
    <scope>NUCLEOTIDE SEQUENCE</scope>
    <source>
        <strain evidence="2">HY135</strain>
    </source>
</reference>
<proteinExistence type="predicted"/>
<dbReference type="AlphaFoldDB" id="A0A016TK29"/>